<dbReference type="InterPro" id="IPR004360">
    <property type="entry name" value="Glyas_Fos-R_dOase_dom"/>
</dbReference>
<dbReference type="InterPro" id="IPR050383">
    <property type="entry name" value="GlyoxalaseI/FosfomycinResist"/>
</dbReference>
<organism evidence="3 4">
    <name type="scientific">Phyllosticta citribraziliensis</name>
    <dbReference type="NCBI Taxonomy" id="989973"/>
    <lineage>
        <taxon>Eukaryota</taxon>
        <taxon>Fungi</taxon>
        <taxon>Dikarya</taxon>
        <taxon>Ascomycota</taxon>
        <taxon>Pezizomycotina</taxon>
        <taxon>Dothideomycetes</taxon>
        <taxon>Dothideomycetes incertae sedis</taxon>
        <taxon>Botryosphaeriales</taxon>
        <taxon>Phyllostictaceae</taxon>
        <taxon>Phyllosticta</taxon>
    </lineage>
</organism>
<evidence type="ECO:0000259" key="2">
    <source>
        <dbReference type="PROSITE" id="PS51819"/>
    </source>
</evidence>
<keyword evidence="3" id="KW-0560">Oxidoreductase</keyword>
<accession>A0ABR1LF28</accession>
<feature type="domain" description="VOC" evidence="2">
    <location>
        <begin position="16"/>
        <end position="171"/>
    </location>
</feature>
<dbReference type="InterPro" id="IPR037523">
    <property type="entry name" value="VOC_core"/>
</dbReference>
<dbReference type="InterPro" id="IPR029068">
    <property type="entry name" value="Glyas_Bleomycin-R_OHBP_Dase"/>
</dbReference>
<reference evidence="3 4" key="1">
    <citation type="submission" date="2024-04" db="EMBL/GenBank/DDBJ databases">
        <title>Phyllosticta paracitricarpa is synonymous to the EU quarantine fungus P. citricarpa based on phylogenomic analyses.</title>
        <authorList>
            <consortium name="Lawrence Berkeley National Laboratory"/>
            <person name="Van ingen-buijs V.A."/>
            <person name="Van westerhoven A.C."/>
            <person name="Haridas S."/>
            <person name="Skiadas P."/>
            <person name="Martin F."/>
            <person name="Groenewald J.Z."/>
            <person name="Crous P.W."/>
            <person name="Seidl M.F."/>
        </authorList>
    </citation>
    <scope>NUCLEOTIDE SEQUENCE [LARGE SCALE GENOMIC DNA]</scope>
    <source>
        <strain evidence="3 4">CPC 17464</strain>
    </source>
</reference>
<dbReference type="Gene3D" id="3.10.180.10">
    <property type="entry name" value="2,3-Dihydroxybiphenyl 1,2-Dioxygenase, domain 1"/>
    <property type="match status" value="1"/>
</dbReference>
<dbReference type="PANTHER" id="PTHR21366">
    <property type="entry name" value="GLYOXALASE FAMILY PROTEIN"/>
    <property type="match status" value="1"/>
</dbReference>
<sequence>MSSTPTPAAPAFTIGALDHLVLYARDVDASIAFYTRQLGMRYQAFTSAAAAGGEGEVRHALLFGAQKINLHAASSPYAPHASSPLPGTADFCLLTDTPVERVAEALAAGGVRLLRFGALGEEVGDGEGKGTEDGAEGEEGDVVVQRTGARGKLRSVYVRDPDGNLVEISNYV</sequence>
<protein>
    <submittedName>
        <fullName evidence="3">Glyoxalase/Bleomycin resistance protein/Dihydroxybiphenyl dioxygenase</fullName>
    </submittedName>
</protein>
<dbReference type="PROSITE" id="PS51819">
    <property type="entry name" value="VOC"/>
    <property type="match status" value="1"/>
</dbReference>
<dbReference type="CDD" id="cd07253">
    <property type="entry name" value="GLOD5"/>
    <property type="match status" value="1"/>
</dbReference>
<comment type="similarity">
    <text evidence="1">Belongs to the glyoxalase I family.</text>
</comment>
<dbReference type="RefSeq" id="XP_066652692.1">
    <property type="nucleotide sequence ID" value="XM_066801275.1"/>
</dbReference>
<name>A0ABR1LF28_9PEZI</name>
<dbReference type="SUPFAM" id="SSF54593">
    <property type="entry name" value="Glyoxalase/Bleomycin resistance protein/Dihydroxybiphenyl dioxygenase"/>
    <property type="match status" value="1"/>
</dbReference>
<dbReference type="GeneID" id="92034181"/>
<evidence type="ECO:0000313" key="3">
    <source>
        <dbReference type="EMBL" id="KAK7533299.1"/>
    </source>
</evidence>
<gene>
    <name evidence="3" type="ORF">J3D65DRAFT_635041</name>
</gene>
<dbReference type="GO" id="GO:0051213">
    <property type="term" value="F:dioxygenase activity"/>
    <property type="evidence" value="ECO:0007669"/>
    <property type="project" value="UniProtKB-KW"/>
</dbReference>
<evidence type="ECO:0000313" key="4">
    <source>
        <dbReference type="Proteomes" id="UP001360953"/>
    </source>
</evidence>
<dbReference type="EMBL" id="JBBPEH010000010">
    <property type="protein sequence ID" value="KAK7533299.1"/>
    <property type="molecule type" value="Genomic_DNA"/>
</dbReference>
<dbReference type="PANTHER" id="PTHR21366:SF14">
    <property type="entry name" value="GLYOXALASE DOMAIN-CONTAINING PROTEIN 5"/>
    <property type="match status" value="1"/>
</dbReference>
<comment type="caution">
    <text evidence="3">The sequence shown here is derived from an EMBL/GenBank/DDBJ whole genome shotgun (WGS) entry which is preliminary data.</text>
</comment>
<proteinExistence type="inferred from homology"/>
<keyword evidence="3" id="KW-0223">Dioxygenase</keyword>
<dbReference type="Proteomes" id="UP001360953">
    <property type="component" value="Unassembled WGS sequence"/>
</dbReference>
<dbReference type="Pfam" id="PF00903">
    <property type="entry name" value="Glyoxalase"/>
    <property type="match status" value="1"/>
</dbReference>
<keyword evidence="4" id="KW-1185">Reference proteome</keyword>
<evidence type="ECO:0000256" key="1">
    <source>
        <dbReference type="ARBA" id="ARBA00010363"/>
    </source>
</evidence>